<accession>A0A974WE35</accession>
<dbReference type="GO" id="GO:0071793">
    <property type="term" value="P:bacillithiol biosynthetic process"/>
    <property type="evidence" value="ECO:0007669"/>
    <property type="project" value="InterPro"/>
</dbReference>
<organism evidence="1 2">
    <name type="scientific">Fulvivirga lutea</name>
    <dbReference type="NCBI Taxonomy" id="2810512"/>
    <lineage>
        <taxon>Bacteria</taxon>
        <taxon>Pseudomonadati</taxon>
        <taxon>Bacteroidota</taxon>
        <taxon>Cytophagia</taxon>
        <taxon>Cytophagales</taxon>
        <taxon>Fulvivirgaceae</taxon>
        <taxon>Fulvivirga</taxon>
    </lineage>
</organism>
<protein>
    <submittedName>
        <fullName evidence="1">Bacillithiol biosynthesis deacetylase BshB1</fullName>
    </submittedName>
</protein>
<keyword evidence="2" id="KW-1185">Reference proteome</keyword>
<dbReference type="SUPFAM" id="SSF102588">
    <property type="entry name" value="LmbE-like"/>
    <property type="match status" value="1"/>
</dbReference>
<dbReference type="EMBL" id="CP070608">
    <property type="protein sequence ID" value="QSE96584.1"/>
    <property type="molecule type" value="Genomic_DNA"/>
</dbReference>
<dbReference type="Gene3D" id="3.40.50.10320">
    <property type="entry name" value="LmbE-like"/>
    <property type="match status" value="1"/>
</dbReference>
<evidence type="ECO:0000313" key="2">
    <source>
        <dbReference type="Proteomes" id="UP000662783"/>
    </source>
</evidence>
<dbReference type="GO" id="GO:0019213">
    <property type="term" value="F:deacetylase activity"/>
    <property type="evidence" value="ECO:0007669"/>
    <property type="project" value="InterPro"/>
</dbReference>
<dbReference type="KEGG" id="fuv:JR347_13375"/>
<name>A0A974WE35_9BACT</name>
<dbReference type="PANTHER" id="PTHR12993:SF30">
    <property type="entry name" value="N-ACETYL-ALPHA-D-GLUCOSAMINYL L-MALATE DEACETYLASE 1"/>
    <property type="match status" value="1"/>
</dbReference>
<dbReference type="AlphaFoldDB" id="A0A974WE35"/>
<dbReference type="RefSeq" id="WP_205721098.1">
    <property type="nucleotide sequence ID" value="NZ_CP070608.1"/>
</dbReference>
<gene>
    <name evidence="1" type="primary">bshB1</name>
    <name evidence="1" type="ORF">JR347_13375</name>
</gene>
<dbReference type="Proteomes" id="UP000662783">
    <property type="component" value="Chromosome"/>
</dbReference>
<dbReference type="Pfam" id="PF02585">
    <property type="entry name" value="PIG-L"/>
    <property type="match status" value="1"/>
</dbReference>
<dbReference type="InterPro" id="IPR003737">
    <property type="entry name" value="GlcNAc_PI_deacetylase-related"/>
</dbReference>
<dbReference type="NCBIfam" id="TIGR04001">
    <property type="entry name" value="thiol_BshB1"/>
    <property type="match status" value="1"/>
</dbReference>
<dbReference type="InterPro" id="IPR024078">
    <property type="entry name" value="LmbE-like_dom_sf"/>
</dbReference>
<dbReference type="GO" id="GO:0016811">
    <property type="term" value="F:hydrolase activity, acting on carbon-nitrogen (but not peptide) bonds, in linear amides"/>
    <property type="evidence" value="ECO:0007669"/>
    <property type="project" value="TreeGrafter"/>
</dbReference>
<reference evidence="1" key="1">
    <citation type="submission" date="2021-02" db="EMBL/GenBank/DDBJ databases">
        <title>Fulvivirga sp. S481 isolated from sea water.</title>
        <authorList>
            <person name="Bae S.S."/>
            <person name="Baek K."/>
        </authorList>
    </citation>
    <scope>NUCLEOTIDE SEQUENCE</scope>
    <source>
        <strain evidence="1">S481</strain>
    </source>
</reference>
<sequence>MKLNILAFAAHPDDTELSCAGTLATHVRKGYKVGVVDLTAGELGTRGTDEIRAKEAAESAKVLGLSVRDNLNLADGFFQNDKDSQLELIKVLRKYQPDIVLINAPSDRHPDHGRAAQLELDSCFLAGLVKVETELDGEKQTPWRPKSVYHYIQSNNMIPDFVVDVTDSWDTKMQAIKCFKTQFYDPESKEPETFISSLDFMKMIEGRAKDLGYSIGVSYGEGFIKVKNLGVSDLHNLL</sequence>
<dbReference type="InterPro" id="IPR023842">
    <property type="entry name" value="Bacillithiol_biosynth_BshB1"/>
</dbReference>
<evidence type="ECO:0000313" key="1">
    <source>
        <dbReference type="EMBL" id="QSE96584.1"/>
    </source>
</evidence>
<proteinExistence type="predicted"/>
<dbReference type="PANTHER" id="PTHR12993">
    <property type="entry name" value="N-ACETYLGLUCOSAMINYL-PHOSPHATIDYLINOSITOL DE-N-ACETYLASE-RELATED"/>
    <property type="match status" value="1"/>
</dbReference>